<organism evidence="2 3">
    <name type="scientific">Nephila pilipes</name>
    <name type="common">Giant wood spider</name>
    <name type="synonym">Nephila maculata</name>
    <dbReference type="NCBI Taxonomy" id="299642"/>
    <lineage>
        <taxon>Eukaryota</taxon>
        <taxon>Metazoa</taxon>
        <taxon>Ecdysozoa</taxon>
        <taxon>Arthropoda</taxon>
        <taxon>Chelicerata</taxon>
        <taxon>Arachnida</taxon>
        <taxon>Araneae</taxon>
        <taxon>Araneomorphae</taxon>
        <taxon>Entelegynae</taxon>
        <taxon>Araneoidea</taxon>
        <taxon>Nephilidae</taxon>
        <taxon>Nephila</taxon>
    </lineage>
</organism>
<accession>A0A8X6Q967</accession>
<evidence type="ECO:0000313" key="2">
    <source>
        <dbReference type="EMBL" id="GFU06892.1"/>
    </source>
</evidence>
<dbReference type="OrthoDB" id="425619at2759"/>
<evidence type="ECO:0000313" key="3">
    <source>
        <dbReference type="Proteomes" id="UP000887013"/>
    </source>
</evidence>
<protein>
    <submittedName>
        <fullName evidence="2">Uncharacterized protein</fullName>
    </submittedName>
</protein>
<feature type="compositionally biased region" description="Basic and acidic residues" evidence="1">
    <location>
        <begin position="164"/>
        <end position="175"/>
    </location>
</feature>
<gene>
    <name evidence="2" type="primary">AVEN_87662_1</name>
    <name evidence="2" type="ORF">NPIL_304241</name>
</gene>
<name>A0A8X6Q967_NEPPI</name>
<proteinExistence type="predicted"/>
<comment type="caution">
    <text evidence="2">The sequence shown here is derived from an EMBL/GenBank/DDBJ whole genome shotgun (WGS) entry which is preliminary data.</text>
</comment>
<dbReference type="Proteomes" id="UP000887013">
    <property type="component" value="Unassembled WGS sequence"/>
</dbReference>
<keyword evidence="3" id="KW-1185">Reference proteome</keyword>
<dbReference type="EMBL" id="BMAW01077541">
    <property type="protein sequence ID" value="GFU06892.1"/>
    <property type="molecule type" value="Genomic_DNA"/>
</dbReference>
<sequence>MNLLTNIINERKLAEQAAENDRCGTPGYIQPKCPICSRSKGEETASVNSVNLFTLESLTSPSSVIVLKICGVEAAVELIPEHLCPLLEKSYTKCYKVMPKPEGPYLVITNRFTIKYDIADLGEVLGTYHSSALRAYELPVSRDSGTVAPLRRRSRPKKISAESSPRRRTNERVNL</sequence>
<dbReference type="AlphaFoldDB" id="A0A8X6Q967"/>
<evidence type="ECO:0000256" key="1">
    <source>
        <dbReference type="SAM" id="MobiDB-lite"/>
    </source>
</evidence>
<reference evidence="2" key="1">
    <citation type="submission" date="2020-08" db="EMBL/GenBank/DDBJ databases">
        <title>Multicomponent nature underlies the extraordinary mechanical properties of spider dragline silk.</title>
        <authorList>
            <person name="Kono N."/>
            <person name="Nakamura H."/>
            <person name="Mori M."/>
            <person name="Yoshida Y."/>
            <person name="Ohtoshi R."/>
            <person name="Malay A.D."/>
            <person name="Moran D.A.P."/>
            <person name="Tomita M."/>
            <person name="Numata K."/>
            <person name="Arakawa K."/>
        </authorList>
    </citation>
    <scope>NUCLEOTIDE SEQUENCE</scope>
</reference>
<feature type="region of interest" description="Disordered" evidence="1">
    <location>
        <begin position="147"/>
        <end position="175"/>
    </location>
</feature>